<evidence type="ECO:0000256" key="12">
    <source>
        <dbReference type="SAM" id="Phobius"/>
    </source>
</evidence>
<proteinExistence type="predicted"/>
<name>A0A212QPZ1_RHOAC</name>
<evidence type="ECO:0000256" key="4">
    <source>
        <dbReference type="ARBA" id="ARBA00022553"/>
    </source>
</evidence>
<keyword evidence="10 12" id="KW-1133">Transmembrane helix</keyword>
<organism evidence="15 16">
    <name type="scientific">Rhodoblastus acidophilus</name>
    <name type="common">Rhodopseudomonas acidophila</name>
    <dbReference type="NCBI Taxonomy" id="1074"/>
    <lineage>
        <taxon>Bacteria</taxon>
        <taxon>Pseudomonadati</taxon>
        <taxon>Pseudomonadota</taxon>
        <taxon>Alphaproteobacteria</taxon>
        <taxon>Hyphomicrobiales</taxon>
        <taxon>Rhodoblastaceae</taxon>
        <taxon>Rhodoblastus</taxon>
    </lineage>
</organism>
<dbReference type="Gene3D" id="1.10.287.130">
    <property type="match status" value="1"/>
</dbReference>
<keyword evidence="4" id="KW-0597">Phosphoprotein</keyword>
<keyword evidence="5" id="KW-0808">Transferase</keyword>
<dbReference type="SMART" id="SM00387">
    <property type="entry name" value="HATPase_c"/>
    <property type="match status" value="1"/>
</dbReference>
<dbReference type="InterPro" id="IPR050428">
    <property type="entry name" value="TCS_sensor_his_kinase"/>
</dbReference>
<evidence type="ECO:0000256" key="7">
    <source>
        <dbReference type="ARBA" id="ARBA00022741"/>
    </source>
</evidence>
<keyword evidence="7" id="KW-0547">Nucleotide-binding</keyword>
<feature type="transmembrane region" description="Helical" evidence="12">
    <location>
        <begin position="12"/>
        <end position="35"/>
    </location>
</feature>
<dbReference type="Pfam" id="PF00672">
    <property type="entry name" value="HAMP"/>
    <property type="match status" value="1"/>
</dbReference>
<comment type="subcellular location">
    <subcellularLocation>
        <location evidence="2">Membrane</location>
        <topology evidence="2">Multi-pass membrane protein</topology>
    </subcellularLocation>
</comment>
<dbReference type="Gene3D" id="3.30.565.10">
    <property type="entry name" value="Histidine kinase-like ATPase, C-terminal domain"/>
    <property type="match status" value="1"/>
</dbReference>
<evidence type="ECO:0000256" key="2">
    <source>
        <dbReference type="ARBA" id="ARBA00004141"/>
    </source>
</evidence>
<dbReference type="InterPro" id="IPR003594">
    <property type="entry name" value="HATPase_dom"/>
</dbReference>
<evidence type="ECO:0000256" key="6">
    <source>
        <dbReference type="ARBA" id="ARBA00022692"/>
    </source>
</evidence>
<keyword evidence="16" id="KW-1185">Reference proteome</keyword>
<evidence type="ECO:0000256" key="9">
    <source>
        <dbReference type="ARBA" id="ARBA00022840"/>
    </source>
</evidence>
<keyword evidence="8 15" id="KW-0418">Kinase</keyword>
<evidence type="ECO:0000256" key="10">
    <source>
        <dbReference type="ARBA" id="ARBA00022989"/>
    </source>
</evidence>
<dbReference type="InterPro" id="IPR005467">
    <property type="entry name" value="His_kinase_dom"/>
</dbReference>
<dbReference type="Gene3D" id="1.20.5.1040">
    <property type="entry name" value="Sensor protein qsec"/>
    <property type="match status" value="1"/>
</dbReference>
<dbReference type="SUPFAM" id="SSF55874">
    <property type="entry name" value="ATPase domain of HSP90 chaperone/DNA topoisomerase II/histidine kinase"/>
    <property type="match status" value="1"/>
</dbReference>
<dbReference type="CDD" id="cd00075">
    <property type="entry name" value="HATPase"/>
    <property type="match status" value="1"/>
</dbReference>
<evidence type="ECO:0000256" key="11">
    <source>
        <dbReference type="ARBA" id="ARBA00023012"/>
    </source>
</evidence>
<keyword evidence="6 12" id="KW-0812">Transmembrane</keyword>
<gene>
    <name evidence="15" type="ORF">SAMN06265338_1011047</name>
</gene>
<evidence type="ECO:0000256" key="5">
    <source>
        <dbReference type="ARBA" id="ARBA00022679"/>
    </source>
</evidence>
<feature type="domain" description="HAMP" evidence="14">
    <location>
        <begin position="174"/>
        <end position="226"/>
    </location>
</feature>
<keyword evidence="12" id="KW-0472">Membrane</keyword>
<dbReference type="InterPro" id="IPR003661">
    <property type="entry name" value="HisK_dim/P_dom"/>
</dbReference>
<dbReference type="InterPro" id="IPR003660">
    <property type="entry name" value="HAMP_dom"/>
</dbReference>
<dbReference type="PROSITE" id="PS50885">
    <property type="entry name" value="HAMP"/>
    <property type="match status" value="1"/>
</dbReference>
<comment type="catalytic activity">
    <reaction evidence="1">
        <text>ATP + protein L-histidine = ADP + protein N-phospho-L-histidine.</text>
        <dbReference type="EC" id="2.7.13.3"/>
    </reaction>
</comment>
<evidence type="ECO:0000256" key="8">
    <source>
        <dbReference type="ARBA" id="ARBA00022777"/>
    </source>
</evidence>
<dbReference type="SMART" id="SM00388">
    <property type="entry name" value="HisKA"/>
    <property type="match status" value="1"/>
</dbReference>
<reference evidence="16" key="1">
    <citation type="submission" date="2017-06" db="EMBL/GenBank/DDBJ databases">
        <authorList>
            <person name="Varghese N."/>
            <person name="Submissions S."/>
        </authorList>
    </citation>
    <scope>NUCLEOTIDE SEQUENCE [LARGE SCALE GENOMIC DNA]</scope>
    <source>
        <strain evidence="16">DSM 137</strain>
    </source>
</reference>
<protein>
    <recommendedName>
        <fullName evidence="3">histidine kinase</fullName>
        <ecNumber evidence="3">2.7.13.3</ecNumber>
    </recommendedName>
</protein>
<dbReference type="RefSeq" id="WP_244593314.1">
    <property type="nucleotide sequence ID" value="NZ_FYDG01000001.1"/>
</dbReference>
<keyword evidence="11" id="KW-0902">Two-component regulatory system</keyword>
<dbReference type="Pfam" id="PF02518">
    <property type="entry name" value="HATPase_c"/>
    <property type="match status" value="1"/>
</dbReference>
<evidence type="ECO:0000313" key="16">
    <source>
        <dbReference type="Proteomes" id="UP000198418"/>
    </source>
</evidence>
<dbReference type="GO" id="GO:0005886">
    <property type="term" value="C:plasma membrane"/>
    <property type="evidence" value="ECO:0007669"/>
    <property type="project" value="TreeGrafter"/>
</dbReference>
<dbReference type="SUPFAM" id="SSF47384">
    <property type="entry name" value="Homodimeric domain of signal transducing histidine kinase"/>
    <property type="match status" value="1"/>
</dbReference>
<dbReference type="InterPro" id="IPR036097">
    <property type="entry name" value="HisK_dim/P_sf"/>
</dbReference>
<feature type="transmembrane region" description="Helical" evidence="12">
    <location>
        <begin position="150"/>
        <end position="173"/>
    </location>
</feature>
<evidence type="ECO:0000256" key="1">
    <source>
        <dbReference type="ARBA" id="ARBA00000085"/>
    </source>
</evidence>
<dbReference type="PROSITE" id="PS50109">
    <property type="entry name" value="HIS_KIN"/>
    <property type="match status" value="1"/>
</dbReference>
<evidence type="ECO:0000259" key="13">
    <source>
        <dbReference type="PROSITE" id="PS50109"/>
    </source>
</evidence>
<dbReference type="PANTHER" id="PTHR45436:SF14">
    <property type="entry name" value="SENSOR PROTEIN QSEC"/>
    <property type="match status" value="1"/>
</dbReference>
<feature type="domain" description="Histidine kinase" evidence="13">
    <location>
        <begin position="234"/>
        <end position="441"/>
    </location>
</feature>
<evidence type="ECO:0000259" key="14">
    <source>
        <dbReference type="PROSITE" id="PS50885"/>
    </source>
</evidence>
<dbReference type="GO" id="GO:0005524">
    <property type="term" value="F:ATP binding"/>
    <property type="evidence" value="ECO:0007669"/>
    <property type="project" value="UniProtKB-KW"/>
</dbReference>
<evidence type="ECO:0000313" key="15">
    <source>
        <dbReference type="EMBL" id="SNB61341.1"/>
    </source>
</evidence>
<sequence length="442" mass="46141">MTAQGWSLRRRLAVALTLAVSVVWFAGAAVGGLMLQRETDDLFDGALREVAERVLPLAYAELLTRETTEAQRVAPVGKKAEDIAYVVRDGAGKVLLQSADADLAEFPEHPPAGFFSTASLRAYSVSGVRGAISVTTAEKIEHRRSAVWRALAALMGPLFAVAPAILAAVWVFVRLALKPVEKLRAELESRGRGNLAPLPAQSLPREVAPVAAAVNALIGRLGDALQAERSFTANSAHELRTPIAAALAQAQRLMAELPEGAARERARAIAAALRRLARLSEKLLQLAKAEGGGLLAPAPAPLAPVLRLVIAEIEAADDPRVSVEIEGDGPVSDLDPDAFAVLARNLIENALKHGDPDQPITLRLGADGFEVVNGGPAVPPDKLACLSRPFARGATRAEGSGLGLAIVAAICRGAGLSFELASPPAGADAGFSARVRLAPGSR</sequence>
<accession>A0A212QPZ1</accession>
<keyword evidence="9" id="KW-0067">ATP-binding</keyword>
<dbReference type="Pfam" id="PF00512">
    <property type="entry name" value="HisKA"/>
    <property type="match status" value="1"/>
</dbReference>
<dbReference type="EMBL" id="FYDG01000001">
    <property type="protein sequence ID" value="SNB61341.1"/>
    <property type="molecule type" value="Genomic_DNA"/>
</dbReference>
<dbReference type="GO" id="GO:0000155">
    <property type="term" value="F:phosphorelay sensor kinase activity"/>
    <property type="evidence" value="ECO:0007669"/>
    <property type="project" value="InterPro"/>
</dbReference>
<dbReference type="AlphaFoldDB" id="A0A212QPZ1"/>
<dbReference type="EC" id="2.7.13.3" evidence="3"/>
<dbReference type="InterPro" id="IPR036890">
    <property type="entry name" value="HATPase_C_sf"/>
</dbReference>
<dbReference type="PANTHER" id="PTHR45436">
    <property type="entry name" value="SENSOR HISTIDINE KINASE YKOH"/>
    <property type="match status" value="1"/>
</dbReference>
<evidence type="ECO:0000256" key="3">
    <source>
        <dbReference type="ARBA" id="ARBA00012438"/>
    </source>
</evidence>
<dbReference type="Proteomes" id="UP000198418">
    <property type="component" value="Unassembled WGS sequence"/>
</dbReference>